<dbReference type="PROSITE" id="PS51186">
    <property type="entry name" value="GNAT"/>
    <property type="match status" value="1"/>
</dbReference>
<name>A0ABS7MGJ4_9SPHN</name>
<accession>A0ABS7MGJ4</accession>
<evidence type="ECO:0000259" key="1">
    <source>
        <dbReference type="PROSITE" id="PS51186"/>
    </source>
</evidence>
<proteinExistence type="predicted"/>
<dbReference type="Gene3D" id="3.40.630.30">
    <property type="match status" value="1"/>
</dbReference>
<feature type="domain" description="N-acetyltransferase" evidence="1">
    <location>
        <begin position="7"/>
        <end position="175"/>
    </location>
</feature>
<dbReference type="SUPFAM" id="SSF55729">
    <property type="entry name" value="Acyl-CoA N-acyltransferases (Nat)"/>
    <property type="match status" value="1"/>
</dbReference>
<gene>
    <name evidence="2" type="ORF">K5P26_11710</name>
</gene>
<comment type="caution">
    <text evidence="2">The sequence shown here is derived from an EMBL/GenBank/DDBJ whole genome shotgun (WGS) entry which is preliminary data.</text>
</comment>
<evidence type="ECO:0000313" key="3">
    <source>
        <dbReference type="Proteomes" id="UP001166571"/>
    </source>
</evidence>
<evidence type="ECO:0000313" key="2">
    <source>
        <dbReference type="EMBL" id="MBY4637804.1"/>
    </source>
</evidence>
<dbReference type="InterPro" id="IPR051531">
    <property type="entry name" value="N-acetyltransferase"/>
</dbReference>
<dbReference type="InterPro" id="IPR016181">
    <property type="entry name" value="Acyl_CoA_acyltransferase"/>
</dbReference>
<dbReference type="Pfam" id="PF13302">
    <property type="entry name" value="Acetyltransf_3"/>
    <property type="match status" value="1"/>
</dbReference>
<protein>
    <submittedName>
        <fullName evidence="2">GNAT family N-acetyltransferase</fullName>
    </submittedName>
</protein>
<dbReference type="PANTHER" id="PTHR43792:SF1">
    <property type="entry name" value="N-ACETYLTRANSFERASE DOMAIN-CONTAINING PROTEIN"/>
    <property type="match status" value="1"/>
</dbReference>
<keyword evidence="3" id="KW-1185">Reference proteome</keyword>
<reference evidence="2" key="1">
    <citation type="submission" date="2021-08" db="EMBL/GenBank/DDBJ databases">
        <title>Sphingopyxis panaciterrulae sp. nov., isolated from the surface water of the Yellow Sea.</title>
        <authorList>
            <person name="Gao Z."/>
            <person name="Zhang D."/>
            <person name="Zhang A."/>
        </authorList>
    </citation>
    <scope>NUCLEOTIDE SEQUENCE</scope>
    <source>
        <strain evidence="2">XHP0097</strain>
    </source>
</reference>
<dbReference type="Proteomes" id="UP001166571">
    <property type="component" value="Unassembled WGS sequence"/>
</dbReference>
<dbReference type="InterPro" id="IPR000182">
    <property type="entry name" value="GNAT_dom"/>
</dbReference>
<sequence>MIETQRLLMRPWRDDDVVPFQAICSDPAVMATLGPPLDSEQTAALIERMRGIDAAHGHCFWALERRDDARLIGWCGAIRGSVGPVADKPEIGWRLASDCWGRGYATEAAKAAVAWVFDNLADEAVWAITWRGNVRSRAVMERLGMQHAETCDFDHPRLTEGDPLRPHVAYSLDRASWGHA</sequence>
<organism evidence="2 3">
    <name type="scientific">Sphingopyxis jiangsuensis</name>
    <dbReference type="NCBI Taxonomy" id="2871171"/>
    <lineage>
        <taxon>Bacteria</taxon>
        <taxon>Pseudomonadati</taxon>
        <taxon>Pseudomonadota</taxon>
        <taxon>Alphaproteobacteria</taxon>
        <taxon>Sphingomonadales</taxon>
        <taxon>Sphingomonadaceae</taxon>
        <taxon>Sphingopyxis</taxon>
    </lineage>
</organism>
<dbReference type="EMBL" id="JAILXK010000002">
    <property type="protein sequence ID" value="MBY4637804.1"/>
    <property type="molecule type" value="Genomic_DNA"/>
</dbReference>
<dbReference type="PANTHER" id="PTHR43792">
    <property type="entry name" value="GNAT FAMILY, PUTATIVE (AFU_ORTHOLOGUE AFUA_3G00765)-RELATED-RELATED"/>
    <property type="match status" value="1"/>
</dbReference>
<dbReference type="RefSeq" id="WP_201928119.1">
    <property type="nucleotide sequence ID" value="NZ_JAERPO010000002.1"/>
</dbReference>